<name>A0A8J6EBE3_9EUKA</name>
<feature type="region of interest" description="Disordered" evidence="1">
    <location>
        <begin position="187"/>
        <end position="237"/>
    </location>
</feature>
<reference evidence="2" key="1">
    <citation type="submission" date="2021-05" db="EMBL/GenBank/DDBJ databases">
        <title>A free-living protist that lacks canonical eukaryotic 1 DNA replication and segregation systems.</title>
        <authorList>
            <person name="Salas-Leiva D.E."/>
            <person name="Tromer E.C."/>
            <person name="Curtis B.A."/>
            <person name="Jerlstrom-Hultqvist J."/>
            <person name="Kolisko M."/>
            <person name="Yi Z."/>
            <person name="Salas-Leiva J.S."/>
            <person name="Gallot-Lavallee L."/>
            <person name="Kops G.J.P.L."/>
            <person name="Archibald J.M."/>
            <person name="Simpson A.G.B."/>
            <person name="Roger A.J."/>
        </authorList>
    </citation>
    <scope>NUCLEOTIDE SEQUENCE</scope>
    <source>
        <strain evidence="2">BICM</strain>
    </source>
</reference>
<protein>
    <submittedName>
        <fullName evidence="2">Uncharacterized protein</fullName>
    </submittedName>
</protein>
<evidence type="ECO:0000313" key="3">
    <source>
        <dbReference type="Proteomes" id="UP000717585"/>
    </source>
</evidence>
<dbReference type="AlphaFoldDB" id="A0A8J6EBE3"/>
<sequence>MSTAGNDPDESVQTSVSMNGDARERLGSRSFEGQEASQSRCGEQSFDLEAIDHQNPDNSQFVRSEDDSALDRMISKYLAQEGCHPEFSLSIASQQVPAPSEHEPEPTRNHTNTGTEGVPTDVQPLEARRPLKLAMTTPADTPLPSRNESKIKELLPEKLKRVKACSFRKGLLNGLLAIQSALRHCAPDMPKKSTRTTNPLPRRLSGVPPTRKKSAKSNKTINLGKNEKNRVAKKNRDQRIDKFRGELGAISEEASATLEDIRQVEEVVSEFLPLCQTCQVKEPEWTTTTSDSTNNDSPATHDKTIVVEINYHLHMENQGLWGKLLVLVWALSLLGFAGPGVHRDFKMESLAQTPDSDAESGHQAISNEAARQRKCRKEMAQLVVENAGLRKQNNVLQALIDQMLQFLRDLLKKKSTHGGSTANGDNSDDGETPGGDDVDDGCSGRRDGGRVPQHQATGGRKAKQARAMSDEVIAQAMTWLMAMEVVVDVKQALVDAYRRSLSVAADVPGDIPTLLRHVYSRHVGGVMPSVQKPEVIEATPADLDELSAMLDAIPELKPEAQTLLDRARSILTDGPSLSKNAELVDGEDLPVALHTLLQGTLWSILMQAGADPDLARSAEDAVAQQVAYTAADKLLWFLCRKFLFTHHVAAKDGLFSQESSWNFYAAHVLYVGRLFKLAPVPTHGPQLTRKLRRVVMPPIVALYTNTSKSSFIGVTPSGLWTWGANEQNQLGIASHGEPVHPARVSFTACRDLAEYESTLPAWRKARLVDKVWMLPERTFILTPVGMIMAGYDRRWYIGPNRHHATFKPVPLPAGFSVAHLMDTEDMTVITSQDARQVISGSNGSGELGLGHQRTMTLFAELPFWVDKIVVRSSQFAVFLSDSRLLFAGRVPTPIAQSGLLDMSEGTVCSTATLLHLPPGVKAFVCTATCVAWVVANKTFCWTRKHCLQGVPFESTLVAQGRFCDKDGQWHRVCVSDDGASLELCDAASVSVELMPLF</sequence>
<dbReference type="Proteomes" id="UP000717585">
    <property type="component" value="Unassembled WGS sequence"/>
</dbReference>
<evidence type="ECO:0000313" key="2">
    <source>
        <dbReference type="EMBL" id="KAG9396970.1"/>
    </source>
</evidence>
<evidence type="ECO:0000256" key="1">
    <source>
        <dbReference type="SAM" id="MobiDB-lite"/>
    </source>
</evidence>
<dbReference type="Gene3D" id="2.130.10.30">
    <property type="entry name" value="Regulator of chromosome condensation 1/beta-lactamase-inhibitor protein II"/>
    <property type="match status" value="1"/>
</dbReference>
<feature type="region of interest" description="Disordered" evidence="1">
    <location>
        <begin position="415"/>
        <end position="466"/>
    </location>
</feature>
<feature type="compositionally biased region" description="Polar residues" evidence="1">
    <location>
        <begin position="1"/>
        <end position="18"/>
    </location>
</feature>
<feature type="region of interest" description="Disordered" evidence="1">
    <location>
        <begin position="1"/>
        <end position="68"/>
    </location>
</feature>
<organism evidence="2 3">
    <name type="scientific">Carpediemonas membranifera</name>
    <dbReference type="NCBI Taxonomy" id="201153"/>
    <lineage>
        <taxon>Eukaryota</taxon>
        <taxon>Metamonada</taxon>
        <taxon>Carpediemonas-like organisms</taxon>
        <taxon>Carpediemonas</taxon>
    </lineage>
</organism>
<comment type="caution">
    <text evidence="2">The sequence shown here is derived from an EMBL/GenBank/DDBJ whole genome shotgun (WGS) entry which is preliminary data.</text>
</comment>
<dbReference type="EMBL" id="JAHDYR010000004">
    <property type="protein sequence ID" value="KAG9396970.1"/>
    <property type="molecule type" value="Genomic_DNA"/>
</dbReference>
<feature type="region of interest" description="Disordered" evidence="1">
    <location>
        <begin position="93"/>
        <end position="121"/>
    </location>
</feature>
<proteinExistence type="predicted"/>
<feature type="compositionally biased region" description="Basic and acidic residues" evidence="1">
    <location>
        <begin position="225"/>
        <end position="237"/>
    </location>
</feature>
<gene>
    <name evidence="2" type="ORF">J8273_1318</name>
</gene>
<feature type="region of interest" description="Disordered" evidence="1">
    <location>
        <begin position="352"/>
        <end position="372"/>
    </location>
</feature>
<feature type="compositionally biased region" description="Acidic residues" evidence="1">
    <location>
        <begin position="426"/>
        <end position="440"/>
    </location>
</feature>
<accession>A0A8J6EBE3</accession>
<keyword evidence="3" id="KW-1185">Reference proteome</keyword>
<dbReference type="SUPFAM" id="SSF50985">
    <property type="entry name" value="RCC1/BLIP-II"/>
    <property type="match status" value="1"/>
</dbReference>
<dbReference type="InterPro" id="IPR009091">
    <property type="entry name" value="RCC1/BLIP-II"/>
</dbReference>